<evidence type="ECO:0000313" key="1">
    <source>
        <dbReference type="EMBL" id="CAH2712910.1"/>
    </source>
</evidence>
<dbReference type="RefSeq" id="WP_248733279.1">
    <property type="nucleotide sequence ID" value="NZ_CALBWS010000001.1"/>
</dbReference>
<accession>A0ABM9EK31</accession>
<sequence length="66" mass="7860">MEEVPTHKKYGVVKEMSEGNYSIQLLCKIAQVSKSGYYEWLKRQESPTKKQLEDEEIKKKIMECYK</sequence>
<evidence type="ECO:0000313" key="2">
    <source>
        <dbReference type="Proteomes" id="UP000838308"/>
    </source>
</evidence>
<name>A0ABM9EK31_9BACI</name>
<reference evidence="1" key="1">
    <citation type="submission" date="2022-04" db="EMBL/GenBank/DDBJ databases">
        <authorList>
            <person name="Criscuolo A."/>
        </authorList>
    </citation>
    <scope>NUCLEOTIDE SEQUENCE</scope>
    <source>
        <strain evidence="1">CIP111895</strain>
    </source>
</reference>
<dbReference type="InterPro" id="IPR010921">
    <property type="entry name" value="Trp_repressor/repl_initiator"/>
</dbReference>
<gene>
    <name evidence="1" type="ORF">BACCIP111895_00043</name>
</gene>
<proteinExistence type="predicted"/>
<protein>
    <recommendedName>
        <fullName evidence="3">Transposase</fullName>
    </recommendedName>
</protein>
<evidence type="ECO:0008006" key="3">
    <source>
        <dbReference type="Google" id="ProtNLM"/>
    </source>
</evidence>
<organism evidence="1 2">
    <name type="scientific">Neobacillus rhizosphaerae</name>
    <dbReference type="NCBI Taxonomy" id="2880965"/>
    <lineage>
        <taxon>Bacteria</taxon>
        <taxon>Bacillati</taxon>
        <taxon>Bacillota</taxon>
        <taxon>Bacilli</taxon>
        <taxon>Bacillales</taxon>
        <taxon>Bacillaceae</taxon>
        <taxon>Neobacillus</taxon>
    </lineage>
</organism>
<keyword evidence="2" id="KW-1185">Reference proteome</keyword>
<dbReference type="Proteomes" id="UP000838308">
    <property type="component" value="Unassembled WGS sequence"/>
</dbReference>
<dbReference type="SUPFAM" id="SSF48295">
    <property type="entry name" value="TrpR-like"/>
    <property type="match status" value="1"/>
</dbReference>
<dbReference type="EMBL" id="CALBWS010000001">
    <property type="protein sequence ID" value="CAH2712910.1"/>
    <property type="molecule type" value="Genomic_DNA"/>
</dbReference>
<comment type="caution">
    <text evidence="1">The sequence shown here is derived from an EMBL/GenBank/DDBJ whole genome shotgun (WGS) entry which is preliminary data.</text>
</comment>